<gene>
    <name evidence="2" type="ORF">METZ01_LOCUS337286</name>
</gene>
<dbReference type="InterPro" id="IPR038268">
    <property type="entry name" value="RHH_sf"/>
</dbReference>
<proteinExistence type="predicted"/>
<evidence type="ECO:0000313" key="2">
    <source>
        <dbReference type="EMBL" id="SVC84432.1"/>
    </source>
</evidence>
<organism evidence="2">
    <name type="scientific">marine metagenome</name>
    <dbReference type="NCBI Taxonomy" id="408172"/>
    <lineage>
        <taxon>unclassified sequences</taxon>
        <taxon>metagenomes</taxon>
        <taxon>ecological metagenomes</taxon>
    </lineage>
</organism>
<feature type="domain" description="Ribbon-helix-helix" evidence="1">
    <location>
        <begin position="5"/>
        <end position="66"/>
    </location>
</feature>
<accession>A0A382QIB7</accession>
<sequence>MSNQIKKTIVLSGHNTSIALEKEFWVQLKKITSKGNLKLDDLIQKIDKKDRKGSLASEIRVYILKSIENDRKDTSNKL</sequence>
<dbReference type="InterPro" id="IPR027373">
    <property type="entry name" value="RHH_dom"/>
</dbReference>
<dbReference type="Pfam" id="PF13467">
    <property type="entry name" value="RHH_4"/>
    <property type="match status" value="1"/>
</dbReference>
<dbReference type="Gene3D" id="1.10.3990.20">
    <property type="entry name" value="protein bp1543"/>
    <property type="match status" value="1"/>
</dbReference>
<dbReference type="EMBL" id="UINC01114253">
    <property type="protein sequence ID" value="SVC84432.1"/>
    <property type="molecule type" value="Genomic_DNA"/>
</dbReference>
<reference evidence="2" key="1">
    <citation type="submission" date="2018-05" db="EMBL/GenBank/DDBJ databases">
        <authorList>
            <person name="Lanie J.A."/>
            <person name="Ng W.-L."/>
            <person name="Kazmierczak K.M."/>
            <person name="Andrzejewski T.M."/>
            <person name="Davidsen T.M."/>
            <person name="Wayne K.J."/>
            <person name="Tettelin H."/>
            <person name="Glass J.I."/>
            <person name="Rusch D."/>
            <person name="Podicherti R."/>
            <person name="Tsui H.-C.T."/>
            <person name="Winkler M.E."/>
        </authorList>
    </citation>
    <scope>NUCLEOTIDE SEQUENCE</scope>
</reference>
<evidence type="ECO:0000259" key="1">
    <source>
        <dbReference type="Pfam" id="PF13467"/>
    </source>
</evidence>
<name>A0A382QIB7_9ZZZZ</name>
<dbReference type="AlphaFoldDB" id="A0A382QIB7"/>
<protein>
    <recommendedName>
        <fullName evidence="1">Ribbon-helix-helix domain-containing protein</fullName>
    </recommendedName>
</protein>